<dbReference type="PANTHER" id="PTHR43357:SF4">
    <property type="entry name" value="INNER MEMBRANE ABC TRANSPORTER PERMEASE PROTEIN YDCV"/>
    <property type="match status" value="1"/>
</dbReference>
<name>A0ABV2CS20_9RHOO</name>
<dbReference type="Gene3D" id="1.10.3720.10">
    <property type="entry name" value="MetI-like"/>
    <property type="match status" value="1"/>
</dbReference>
<accession>A0ABV2CS20</accession>
<evidence type="ECO:0000256" key="6">
    <source>
        <dbReference type="ARBA" id="ARBA00022989"/>
    </source>
</evidence>
<comment type="subcellular location">
    <subcellularLocation>
        <location evidence="1">Cell inner membrane</location>
        <topology evidence="1">Multi-pass membrane protein</topology>
    </subcellularLocation>
    <subcellularLocation>
        <location evidence="8">Cell membrane</location>
        <topology evidence="8">Multi-pass membrane protein</topology>
    </subcellularLocation>
</comment>
<keyword evidence="7 8" id="KW-0472">Membrane</keyword>
<comment type="caution">
    <text evidence="10">The sequence shown here is derived from an EMBL/GenBank/DDBJ whole genome shotgun (WGS) entry which is preliminary data.</text>
</comment>
<evidence type="ECO:0000313" key="10">
    <source>
        <dbReference type="EMBL" id="MET1490709.1"/>
    </source>
</evidence>
<feature type="domain" description="ABC transmembrane type-1" evidence="9">
    <location>
        <begin position="69"/>
        <end position="257"/>
    </location>
</feature>
<keyword evidence="3" id="KW-1003">Cell membrane</keyword>
<protein>
    <submittedName>
        <fullName evidence="10">ABC transporter permease subunit</fullName>
    </submittedName>
</protein>
<reference evidence="10 11" key="1">
    <citation type="submission" date="2024-07" db="EMBL/GenBank/DDBJ databases">
        <title>Uliginosibacterium paludis KCTC:42655.</title>
        <authorList>
            <person name="Kim M.K."/>
        </authorList>
    </citation>
    <scope>NUCLEOTIDE SEQUENCE [LARGE SCALE GENOMIC DNA]</scope>
    <source>
        <strain evidence="10 11">KCTC 42655</strain>
    </source>
</reference>
<evidence type="ECO:0000256" key="4">
    <source>
        <dbReference type="ARBA" id="ARBA00022519"/>
    </source>
</evidence>
<feature type="transmembrane region" description="Helical" evidence="8">
    <location>
        <begin position="104"/>
        <end position="129"/>
    </location>
</feature>
<evidence type="ECO:0000256" key="1">
    <source>
        <dbReference type="ARBA" id="ARBA00004429"/>
    </source>
</evidence>
<gene>
    <name evidence="10" type="ORF">ABVT11_12805</name>
</gene>
<dbReference type="PANTHER" id="PTHR43357">
    <property type="entry name" value="INNER MEMBRANE ABC TRANSPORTER PERMEASE PROTEIN YDCV"/>
    <property type="match status" value="1"/>
</dbReference>
<keyword evidence="11" id="KW-1185">Reference proteome</keyword>
<evidence type="ECO:0000259" key="9">
    <source>
        <dbReference type="PROSITE" id="PS50928"/>
    </source>
</evidence>
<evidence type="ECO:0000256" key="8">
    <source>
        <dbReference type="RuleBase" id="RU363032"/>
    </source>
</evidence>
<dbReference type="InterPro" id="IPR035906">
    <property type="entry name" value="MetI-like_sf"/>
</dbReference>
<evidence type="ECO:0000256" key="3">
    <source>
        <dbReference type="ARBA" id="ARBA00022475"/>
    </source>
</evidence>
<evidence type="ECO:0000256" key="2">
    <source>
        <dbReference type="ARBA" id="ARBA00022448"/>
    </source>
</evidence>
<keyword evidence="4" id="KW-0997">Cell inner membrane</keyword>
<dbReference type="Pfam" id="PF00528">
    <property type="entry name" value="BPD_transp_1"/>
    <property type="match status" value="1"/>
</dbReference>
<keyword evidence="2 8" id="KW-0813">Transport</keyword>
<comment type="similarity">
    <text evidence="8">Belongs to the binding-protein-dependent transport system permease family.</text>
</comment>
<evidence type="ECO:0000313" key="11">
    <source>
        <dbReference type="Proteomes" id="UP001548590"/>
    </source>
</evidence>
<sequence>MNRLLSFGGSALRSLLILLLAIAIFGPLLNLLLWSVAEAWYFPSKLPLHWGFSYWGRVFRPEAGAMLALSKSILIALLTVSLSTLLAIPAGYALSRRSLPLRSVFLLVFLLPQAFPAIAVHLNMARIFYSLGLNGTITGVVLVHTLQGLVFSVWISSAAFAAIASDQVEAARNLGASPLAAFFRITLPQASPGIIASAIFVFLISMDEFSGSFFVGSPNIVTLPLQLYSAAMEGNYQIASITALILLLPSILFMFIVERFLRSDVLARVGT</sequence>
<dbReference type="SUPFAM" id="SSF161098">
    <property type="entry name" value="MetI-like"/>
    <property type="match status" value="1"/>
</dbReference>
<dbReference type="Proteomes" id="UP001548590">
    <property type="component" value="Unassembled WGS sequence"/>
</dbReference>
<feature type="transmembrane region" description="Helical" evidence="8">
    <location>
        <begin position="236"/>
        <end position="257"/>
    </location>
</feature>
<proteinExistence type="inferred from homology"/>
<dbReference type="InterPro" id="IPR000515">
    <property type="entry name" value="MetI-like"/>
</dbReference>
<evidence type="ECO:0000256" key="7">
    <source>
        <dbReference type="ARBA" id="ARBA00023136"/>
    </source>
</evidence>
<dbReference type="PROSITE" id="PS50928">
    <property type="entry name" value="ABC_TM1"/>
    <property type="match status" value="1"/>
</dbReference>
<keyword evidence="5 8" id="KW-0812">Transmembrane</keyword>
<dbReference type="RefSeq" id="WP_345926021.1">
    <property type="nucleotide sequence ID" value="NZ_JBDIVF010000002.1"/>
</dbReference>
<feature type="transmembrane region" description="Helical" evidence="8">
    <location>
        <begin position="141"/>
        <end position="164"/>
    </location>
</feature>
<organism evidence="10 11">
    <name type="scientific">Uliginosibacterium paludis</name>
    <dbReference type="NCBI Taxonomy" id="1615952"/>
    <lineage>
        <taxon>Bacteria</taxon>
        <taxon>Pseudomonadati</taxon>
        <taxon>Pseudomonadota</taxon>
        <taxon>Betaproteobacteria</taxon>
        <taxon>Rhodocyclales</taxon>
        <taxon>Zoogloeaceae</taxon>
        <taxon>Uliginosibacterium</taxon>
    </lineage>
</organism>
<dbReference type="CDD" id="cd06261">
    <property type="entry name" value="TM_PBP2"/>
    <property type="match status" value="1"/>
</dbReference>
<dbReference type="EMBL" id="JBEWLZ010000007">
    <property type="protein sequence ID" value="MET1490709.1"/>
    <property type="molecule type" value="Genomic_DNA"/>
</dbReference>
<keyword evidence="6 8" id="KW-1133">Transmembrane helix</keyword>
<feature type="transmembrane region" description="Helical" evidence="8">
    <location>
        <begin position="63"/>
        <end position="92"/>
    </location>
</feature>
<evidence type="ECO:0000256" key="5">
    <source>
        <dbReference type="ARBA" id="ARBA00022692"/>
    </source>
</evidence>